<gene>
    <name evidence="1" type="ORF">EAI93_02750</name>
</gene>
<evidence type="ECO:0000313" key="1">
    <source>
        <dbReference type="EMBL" id="RYS81772.1"/>
    </source>
</evidence>
<dbReference type="EMBL" id="RCYR01000002">
    <property type="protein sequence ID" value="RYS81772.1"/>
    <property type="molecule type" value="Genomic_DNA"/>
</dbReference>
<evidence type="ECO:0008006" key="3">
    <source>
        <dbReference type="Google" id="ProtNLM"/>
    </source>
</evidence>
<dbReference type="RefSeq" id="WP_129794715.1">
    <property type="nucleotide sequence ID" value="NZ_DAWDUC010000046.1"/>
</dbReference>
<proteinExistence type="predicted"/>
<dbReference type="AlphaFoldDB" id="A0A4Q5C979"/>
<protein>
    <recommendedName>
        <fullName evidence="3">Beta-lactamase induction signal transducer protein</fullName>
    </recommendedName>
</protein>
<organism evidence="1 2">
    <name type="scientific">[Ruminococcus] torques</name>
    <dbReference type="NCBI Taxonomy" id="33039"/>
    <lineage>
        <taxon>Bacteria</taxon>
        <taxon>Bacillati</taxon>
        <taxon>Bacillota</taxon>
        <taxon>Clostridia</taxon>
        <taxon>Lachnospirales</taxon>
        <taxon>Lachnospiraceae</taxon>
        <taxon>Mediterraneibacter</taxon>
    </lineage>
</organism>
<reference evidence="1 2" key="1">
    <citation type="journal article" date="2019" name="Science, e1252229">
        <title>Invertible promoters mediate bacterial phase variation, antibiotic resistance, and host adaptation in the gut.</title>
        <authorList>
            <person name="Jiang X."/>
            <person name="Hall A.B."/>
            <person name="Arthur T.D."/>
            <person name="Plichta D.R."/>
            <person name="Covington C.T."/>
            <person name="Poyet M."/>
            <person name="Crothers J."/>
            <person name="Moses P.L."/>
            <person name="Tolonen A.C."/>
            <person name="Vlamakis H."/>
            <person name="Alm E.J."/>
            <person name="Xavier R.J."/>
        </authorList>
    </citation>
    <scope>NUCLEOTIDE SEQUENCE [LARGE SCALE GENOMIC DNA]</scope>
    <source>
        <strain evidence="2">aa_0143</strain>
    </source>
</reference>
<dbReference type="Proteomes" id="UP000292665">
    <property type="component" value="Unassembled WGS sequence"/>
</dbReference>
<sequence>MNLIMVLLIGTSIGLILSRFIFKEKPVGSLRVDQSDPDSGPYLFLELSHEGVDAIYKKKYVVLKVNIQDYISHE</sequence>
<name>A0A4Q5C979_9FIRM</name>
<evidence type="ECO:0000313" key="2">
    <source>
        <dbReference type="Proteomes" id="UP000292665"/>
    </source>
</evidence>
<comment type="caution">
    <text evidence="1">The sequence shown here is derived from an EMBL/GenBank/DDBJ whole genome shotgun (WGS) entry which is preliminary data.</text>
</comment>
<accession>A0A4Q5C979</accession>